<evidence type="ECO:0000313" key="2">
    <source>
        <dbReference type="Proteomes" id="UP000245771"/>
    </source>
</evidence>
<dbReference type="RefSeq" id="XP_025354777.1">
    <property type="nucleotide sequence ID" value="XM_025499316.1"/>
</dbReference>
<dbReference type="Proteomes" id="UP000245771">
    <property type="component" value="Unassembled WGS sequence"/>
</dbReference>
<reference evidence="1 2" key="1">
    <citation type="journal article" date="2018" name="Mol. Biol. Evol.">
        <title>Broad Genomic Sampling Reveals a Smut Pathogenic Ancestry of the Fungal Clade Ustilaginomycotina.</title>
        <authorList>
            <person name="Kijpornyongpan T."/>
            <person name="Mondo S.J."/>
            <person name="Barry K."/>
            <person name="Sandor L."/>
            <person name="Lee J."/>
            <person name="Lipzen A."/>
            <person name="Pangilinan J."/>
            <person name="LaButti K."/>
            <person name="Hainaut M."/>
            <person name="Henrissat B."/>
            <person name="Grigoriev I.V."/>
            <person name="Spatafora J.W."/>
            <person name="Aime M.C."/>
        </authorList>
    </citation>
    <scope>NUCLEOTIDE SEQUENCE [LARGE SCALE GENOMIC DNA]</scope>
    <source>
        <strain evidence="1 2">MCA 3882</strain>
    </source>
</reference>
<dbReference type="AlphaFoldDB" id="A0A316VG65"/>
<accession>A0A316VG65</accession>
<keyword evidence="2" id="KW-1185">Reference proteome</keyword>
<organism evidence="1 2">
    <name type="scientific">Meira miltonrushii</name>
    <dbReference type="NCBI Taxonomy" id="1280837"/>
    <lineage>
        <taxon>Eukaryota</taxon>
        <taxon>Fungi</taxon>
        <taxon>Dikarya</taxon>
        <taxon>Basidiomycota</taxon>
        <taxon>Ustilaginomycotina</taxon>
        <taxon>Exobasidiomycetes</taxon>
        <taxon>Exobasidiales</taxon>
        <taxon>Brachybasidiaceae</taxon>
        <taxon>Meira</taxon>
    </lineage>
</organism>
<dbReference type="InParanoid" id="A0A316VG65"/>
<evidence type="ECO:0000313" key="1">
    <source>
        <dbReference type="EMBL" id="PWN34475.1"/>
    </source>
</evidence>
<sequence>MLGGSEVDQVGQNSSFEDGYALAFTALLQAITGSRRSIGLERIPLWMTDQIHFIKEASILSDLLT</sequence>
<protein>
    <submittedName>
        <fullName evidence="1">Uncharacterized protein</fullName>
    </submittedName>
</protein>
<name>A0A316VG65_9BASI</name>
<proteinExistence type="predicted"/>
<dbReference type="GeneID" id="37021097"/>
<gene>
    <name evidence="1" type="ORF">FA14DRAFT_161852</name>
</gene>
<dbReference type="EMBL" id="KZ819604">
    <property type="protein sequence ID" value="PWN34475.1"/>
    <property type="molecule type" value="Genomic_DNA"/>
</dbReference>